<name>A0A8C0GHQ9_CHEAB</name>
<evidence type="ECO:0000313" key="2">
    <source>
        <dbReference type="Proteomes" id="UP000694404"/>
    </source>
</evidence>
<dbReference type="Ensembl" id="ENSCABT00000009949.1">
    <property type="protein sequence ID" value="ENSCABP00000009076.1"/>
    <property type="gene ID" value="ENSCABG00000006817.1"/>
</dbReference>
<dbReference type="Proteomes" id="UP000694404">
    <property type="component" value="Unplaced"/>
</dbReference>
<protein>
    <submittedName>
        <fullName evidence="1">Uncharacterized protein</fullName>
    </submittedName>
</protein>
<organism evidence="1 2">
    <name type="scientific">Chelonoidis abingdonii</name>
    <name type="common">Abingdon island giant tortoise</name>
    <name type="synonym">Testudo abingdonii</name>
    <dbReference type="NCBI Taxonomy" id="106734"/>
    <lineage>
        <taxon>Eukaryota</taxon>
        <taxon>Metazoa</taxon>
        <taxon>Chordata</taxon>
        <taxon>Craniata</taxon>
        <taxon>Vertebrata</taxon>
        <taxon>Euteleostomi</taxon>
        <taxon>Archelosauria</taxon>
        <taxon>Testudinata</taxon>
        <taxon>Testudines</taxon>
        <taxon>Cryptodira</taxon>
        <taxon>Durocryptodira</taxon>
        <taxon>Testudinoidea</taxon>
        <taxon>Testudinidae</taxon>
        <taxon>Chelonoidis</taxon>
    </lineage>
</organism>
<keyword evidence="2" id="KW-1185">Reference proteome</keyword>
<dbReference type="AlphaFoldDB" id="A0A8C0GHQ9"/>
<sequence length="102" mass="11863">MGKITSKVLISAWYNQSLPMEPEDTTFMEKEKKGPKSDIHLEHGGTGIFMHVWWDCPKLIFWRKINRIFKVSKISLHIDPTVVLLSYSPKEVIYSEKITVLT</sequence>
<reference evidence="1" key="2">
    <citation type="submission" date="2025-09" db="UniProtKB">
        <authorList>
            <consortium name="Ensembl"/>
        </authorList>
    </citation>
    <scope>IDENTIFICATION</scope>
</reference>
<proteinExistence type="predicted"/>
<evidence type="ECO:0000313" key="1">
    <source>
        <dbReference type="Ensembl" id="ENSCABP00000009076.1"/>
    </source>
</evidence>
<reference evidence="1" key="1">
    <citation type="submission" date="2025-08" db="UniProtKB">
        <authorList>
            <consortium name="Ensembl"/>
        </authorList>
    </citation>
    <scope>IDENTIFICATION</scope>
</reference>
<accession>A0A8C0GHQ9</accession>